<comment type="caution">
    <text evidence="1">The sequence shown here is derived from an EMBL/GenBank/DDBJ whole genome shotgun (WGS) entry which is preliminary data.</text>
</comment>
<keyword evidence="2" id="KW-1185">Reference proteome</keyword>
<dbReference type="Proteomes" id="UP001346869">
    <property type="component" value="Unassembled WGS sequence"/>
</dbReference>
<sequence length="93" mass="10300">MKSVSAGSDRSYAGKRMRRGVQGNVPCDTEATGPGEAAVFGHSGVGGFLLVVHQRLSVHTRCTNRDLMECHCRDRRCIYVRTYLCLREKVEGV</sequence>
<evidence type="ECO:0000313" key="1">
    <source>
        <dbReference type="EMBL" id="KAK5850237.1"/>
    </source>
</evidence>
<evidence type="ECO:0000313" key="2">
    <source>
        <dbReference type="Proteomes" id="UP001346869"/>
    </source>
</evidence>
<reference evidence="1 2" key="2">
    <citation type="journal article" date="2023" name="Mol. Biol. Evol.">
        <title>Genomics of Secondarily Temperate Adaptation in the Only Non-Antarctic Icefish.</title>
        <authorList>
            <person name="Rivera-Colon A.G."/>
            <person name="Rayamajhi N."/>
            <person name="Minhas B.F."/>
            <person name="Madrigal G."/>
            <person name="Bilyk K.T."/>
            <person name="Yoon V."/>
            <person name="Hune M."/>
            <person name="Gregory S."/>
            <person name="Cheng C.H.C."/>
            <person name="Catchen J.M."/>
        </authorList>
    </citation>
    <scope>NUCLEOTIDE SEQUENCE [LARGE SCALE GENOMIC DNA]</scope>
    <source>
        <strain evidence="1">JMC-PN-2008</strain>
    </source>
</reference>
<accession>A0AAN7WWU1</accession>
<dbReference type="AlphaFoldDB" id="A0AAN7WWU1"/>
<protein>
    <submittedName>
        <fullName evidence="1">Uncharacterized protein</fullName>
    </submittedName>
</protein>
<gene>
    <name evidence="1" type="ORF">PBY51_014503</name>
</gene>
<name>A0AAN7WWU1_ELEMC</name>
<reference evidence="1 2" key="1">
    <citation type="journal article" date="2023" name="Genes (Basel)">
        <title>Chromosome-Level Genome Assembly and Circadian Gene Repertoire of the Patagonia Blennie Eleginops maclovinus-The Closest Ancestral Proxy of Antarctic Cryonotothenioids.</title>
        <authorList>
            <person name="Cheng C.C."/>
            <person name="Rivera-Colon A.G."/>
            <person name="Minhas B.F."/>
            <person name="Wilson L."/>
            <person name="Rayamajhi N."/>
            <person name="Vargas-Chacoff L."/>
            <person name="Catchen J.M."/>
        </authorList>
    </citation>
    <scope>NUCLEOTIDE SEQUENCE [LARGE SCALE GENOMIC DNA]</scope>
    <source>
        <strain evidence="1">JMC-PN-2008</strain>
    </source>
</reference>
<proteinExistence type="predicted"/>
<organism evidence="1 2">
    <name type="scientific">Eleginops maclovinus</name>
    <name type="common">Patagonian blennie</name>
    <name type="synonym">Eleginus maclovinus</name>
    <dbReference type="NCBI Taxonomy" id="56733"/>
    <lineage>
        <taxon>Eukaryota</taxon>
        <taxon>Metazoa</taxon>
        <taxon>Chordata</taxon>
        <taxon>Craniata</taxon>
        <taxon>Vertebrata</taxon>
        <taxon>Euteleostomi</taxon>
        <taxon>Actinopterygii</taxon>
        <taxon>Neopterygii</taxon>
        <taxon>Teleostei</taxon>
        <taxon>Neoteleostei</taxon>
        <taxon>Acanthomorphata</taxon>
        <taxon>Eupercaria</taxon>
        <taxon>Perciformes</taxon>
        <taxon>Notothenioidei</taxon>
        <taxon>Eleginopidae</taxon>
        <taxon>Eleginops</taxon>
    </lineage>
</organism>
<dbReference type="EMBL" id="JAUZQC010000023">
    <property type="protein sequence ID" value="KAK5850237.1"/>
    <property type="molecule type" value="Genomic_DNA"/>
</dbReference>